<feature type="region of interest" description="Disordered" evidence="2">
    <location>
        <begin position="1"/>
        <end position="47"/>
    </location>
</feature>
<gene>
    <name evidence="4" type="ORF">PAL_GLEAN10014442</name>
</gene>
<dbReference type="STRING" id="9402.L5L0Q9"/>
<evidence type="ECO:0000259" key="3">
    <source>
        <dbReference type="Pfam" id="PF25366"/>
    </source>
</evidence>
<evidence type="ECO:0000256" key="1">
    <source>
        <dbReference type="SAM" id="Coils"/>
    </source>
</evidence>
<feature type="domain" description="RUFY4-like" evidence="3">
    <location>
        <begin position="61"/>
        <end position="148"/>
    </location>
</feature>
<dbReference type="InterPro" id="IPR059036">
    <property type="entry name" value="RUFY4_dom"/>
</dbReference>
<dbReference type="InParanoid" id="L5L0Q9"/>
<feature type="coiled-coil region" evidence="1">
    <location>
        <begin position="58"/>
        <end position="127"/>
    </location>
</feature>
<dbReference type="GO" id="GO:0032266">
    <property type="term" value="F:phosphatidylinositol-3-phosphate binding"/>
    <property type="evidence" value="ECO:0007669"/>
    <property type="project" value="TreeGrafter"/>
</dbReference>
<dbReference type="GO" id="GO:0016239">
    <property type="term" value="P:positive regulation of macroautophagy"/>
    <property type="evidence" value="ECO:0007669"/>
    <property type="project" value="InterPro"/>
</dbReference>
<dbReference type="Pfam" id="PF25366">
    <property type="entry name" value="RUFY4"/>
    <property type="match status" value="1"/>
</dbReference>
<dbReference type="PANTHER" id="PTHR47732:SF1">
    <property type="entry name" value="RUN AND FYVE DOMAIN-CONTAINING PROTEIN 4"/>
    <property type="match status" value="1"/>
</dbReference>
<dbReference type="GO" id="GO:0005776">
    <property type="term" value="C:autophagosome"/>
    <property type="evidence" value="ECO:0007669"/>
    <property type="project" value="TreeGrafter"/>
</dbReference>
<dbReference type="GO" id="GO:0000045">
    <property type="term" value="P:autophagosome assembly"/>
    <property type="evidence" value="ECO:0007669"/>
    <property type="project" value="TreeGrafter"/>
</dbReference>
<dbReference type="PANTHER" id="PTHR47732">
    <property type="entry name" value="RUN AND FYVE DOMAIN-CONTAINING PROTEIN 4"/>
    <property type="match status" value="1"/>
</dbReference>
<name>L5L0Q9_PTEAL</name>
<protein>
    <submittedName>
        <fullName evidence="4">RUN and FYVE domain-containing protein 4</fullName>
    </submittedName>
</protein>
<evidence type="ECO:0000256" key="2">
    <source>
        <dbReference type="SAM" id="MobiDB-lite"/>
    </source>
</evidence>
<dbReference type="InterPro" id="IPR042939">
    <property type="entry name" value="RUFY4"/>
</dbReference>
<evidence type="ECO:0000313" key="5">
    <source>
        <dbReference type="Proteomes" id="UP000010552"/>
    </source>
</evidence>
<dbReference type="EMBL" id="KB030407">
    <property type="protein sequence ID" value="ELK17222.1"/>
    <property type="molecule type" value="Genomic_DNA"/>
</dbReference>
<dbReference type="AlphaFoldDB" id="L5L0Q9"/>
<organism evidence="4 5">
    <name type="scientific">Pteropus alecto</name>
    <name type="common">Black flying fox</name>
    <dbReference type="NCBI Taxonomy" id="9402"/>
    <lineage>
        <taxon>Eukaryota</taxon>
        <taxon>Metazoa</taxon>
        <taxon>Chordata</taxon>
        <taxon>Craniata</taxon>
        <taxon>Vertebrata</taxon>
        <taxon>Euteleostomi</taxon>
        <taxon>Mammalia</taxon>
        <taxon>Eutheria</taxon>
        <taxon>Laurasiatheria</taxon>
        <taxon>Chiroptera</taxon>
        <taxon>Yinpterochiroptera</taxon>
        <taxon>Pteropodoidea</taxon>
        <taxon>Pteropodidae</taxon>
        <taxon>Pteropodinae</taxon>
        <taxon>Pteropus</taxon>
    </lineage>
</organism>
<proteinExistence type="predicted"/>
<accession>L5L0Q9</accession>
<sequence length="177" mass="20403">MSGSEQRWEVPSILREPRVLQSLGTREGSTTEKPQEQTGVTSVTRTEERAEVALQDVVKSLRHQLQTTKEQAQHQEQLLKEQEGELKALQEQLSRCQEERGRLQAELEKKQQEAERREAMYDEELGEQRDLVRAMKSRVLELIRVCGGLVCHVCSVDYKKRERCCLPCAQKEEAQAV</sequence>
<keyword evidence="1" id="KW-0175">Coiled coil</keyword>
<dbReference type="Proteomes" id="UP000010552">
    <property type="component" value="Unassembled WGS sequence"/>
</dbReference>
<evidence type="ECO:0000313" key="4">
    <source>
        <dbReference type="EMBL" id="ELK17222.1"/>
    </source>
</evidence>
<keyword evidence="5" id="KW-1185">Reference proteome</keyword>
<reference evidence="5" key="1">
    <citation type="journal article" date="2013" name="Science">
        <title>Comparative analysis of bat genomes provides insight into the evolution of flight and immunity.</title>
        <authorList>
            <person name="Zhang G."/>
            <person name="Cowled C."/>
            <person name="Shi Z."/>
            <person name="Huang Z."/>
            <person name="Bishop-Lilly K.A."/>
            <person name="Fang X."/>
            <person name="Wynne J.W."/>
            <person name="Xiong Z."/>
            <person name="Baker M.L."/>
            <person name="Zhao W."/>
            <person name="Tachedjian M."/>
            <person name="Zhu Y."/>
            <person name="Zhou P."/>
            <person name="Jiang X."/>
            <person name="Ng J."/>
            <person name="Yang L."/>
            <person name="Wu L."/>
            <person name="Xiao J."/>
            <person name="Feng Y."/>
            <person name="Chen Y."/>
            <person name="Sun X."/>
            <person name="Zhang Y."/>
            <person name="Marsh G.A."/>
            <person name="Crameri G."/>
            <person name="Broder C.C."/>
            <person name="Frey K.G."/>
            <person name="Wang L.F."/>
            <person name="Wang J."/>
        </authorList>
    </citation>
    <scope>NUCLEOTIDE SEQUENCE [LARGE SCALE GENOMIC DNA]</scope>
</reference>